<proteinExistence type="predicted"/>
<dbReference type="RefSeq" id="YP_006349.1">
    <property type="nucleotide sequence ID" value="NC_005840.1"/>
</dbReference>
<sequence>MLSQMLVLSSVFLIMACLIMICRQFTKSLSILLLIEFLSLSFLLLLITLIIWSPDLIKNVIFILCILASAASVGLSCFINSSAMNQSSLTANF</sequence>
<dbReference type="EMBL" id="AY342055">
    <property type="protein sequence ID" value="AAP91670.1"/>
    <property type="molecule type" value="Genomic_DNA"/>
</dbReference>
<geneLocation type="mitochondrion" evidence="2"/>
<keyword evidence="2" id="KW-0496">Mitochondrion</keyword>
<dbReference type="Gene3D" id="1.10.287.3510">
    <property type="match status" value="1"/>
</dbReference>
<name>Q6VEH8_9MOLL</name>
<organism evidence="2">
    <name type="scientific">Siphonodentalium lobatum</name>
    <dbReference type="NCBI Taxonomy" id="203167"/>
    <lineage>
        <taxon>Eukaryota</taxon>
        <taxon>Metazoa</taxon>
        <taxon>Spiralia</taxon>
        <taxon>Lophotrochozoa</taxon>
        <taxon>Mollusca</taxon>
        <taxon>Scaphopoda</taxon>
        <taxon>Gadilida</taxon>
        <taxon>Siphonodentaliidae</taxon>
        <taxon>Siphonodentalium</taxon>
    </lineage>
</organism>
<feature type="transmembrane region" description="Helical" evidence="1">
    <location>
        <begin position="29"/>
        <end position="53"/>
    </location>
</feature>
<evidence type="ECO:0000313" key="2">
    <source>
        <dbReference type="EMBL" id="AAP91670.1"/>
    </source>
</evidence>
<accession>Q6VEH8</accession>
<evidence type="ECO:0000256" key="1">
    <source>
        <dbReference type="SAM" id="Phobius"/>
    </source>
</evidence>
<reference evidence="2" key="1">
    <citation type="journal article" date="2004" name="Mol. Phylogenet. Evol.">
        <title>The complete sequence and gene organization of the mitochondrial genome of the gadilid scaphopod Siphonondentalium lobatum (Mollusca).</title>
        <authorList>
            <person name="Dreyer H."/>
            <person name="Steiner G."/>
        </authorList>
    </citation>
    <scope>NUCLEOTIDE SEQUENCE</scope>
</reference>
<gene>
    <name evidence="2" type="primary">ND4L</name>
</gene>
<feature type="transmembrane region" description="Helical" evidence="1">
    <location>
        <begin position="59"/>
        <end position="79"/>
    </location>
</feature>
<keyword evidence="1" id="KW-1133">Transmembrane helix</keyword>
<protein>
    <submittedName>
        <fullName evidence="2">NADH dehydrogenase subunit 4L</fullName>
    </submittedName>
</protein>
<feature type="transmembrane region" description="Helical" evidence="1">
    <location>
        <begin position="6"/>
        <end position="22"/>
    </location>
</feature>
<keyword evidence="1" id="KW-0472">Membrane</keyword>
<dbReference type="AlphaFoldDB" id="Q6VEH8"/>
<dbReference type="CTD" id="4539"/>
<keyword evidence="1" id="KW-0812">Transmembrane</keyword>
<dbReference type="GeneID" id="2776988"/>